<dbReference type="AlphaFoldDB" id="A0A919CQE7"/>
<name>A0A919CQE7_9PROT</name>
<organism evidence="1 2">
    <name type="scientific">Thalassobaculum fulvum</name>
    <dbReference type="NCBI Taxonomy" id="1633335"/>
    <lineage>
        <taxon>Bacteria</taxon>
        <taxon>Pseudomonadati</taxon>
        <taxon>Pseudomonadota</taxon>
        <taxon>Alphaproteobacteria</taxon>
        <taxon>Rhodospirillales</taxon>
        <taxon>Thalassobaculaceae</taxon>
        <taxon>Thalassobaculum</taxon>
    </lineage>
</organism>
<reference evidence="1" key="1">
    <citation type="journal article" date="2014" name="Int. J. Syst. Evol. Microbiol.">
        <title>Complete genome sequence of Corynebacterium casei LMG S-19264T (=DSM 44701T), isolated from a smear-ripened cheese.</title>
        <authorList>
            <consortium name="US DOE Joint Genome Institute (JGI-PGF)"/>
            <person name="Walter F."/>
            <person name="Albersmeier A."/>
            <person name="Kalinowski J."/>
            <person name="Ruckert C."/>
        </authorList>
    </citation>
    <scope>NUCLEOTIDE SEQUENCE</scope>
    <source>
        <strain evidence="1">KCTC 42651</strain>
    </source>
</reference>
<keyword evidence="2" id="KW-1185">Reference proteome</keyword>
<comment type="caution">
    <text evidence="1">The sequence shown here is derived from an EMBL/GenBank/DDBJ whole genome shotgun (WGS) entry which is preliminary data.</text>
</comment>
<reference evidence="1" key="2">
    <citation type="submission" date="2020-09" db="EMBL/GenBank/DDBJ databases">
        <authorList>
            <person name="Sun Q."/>
            <person name="Kim S."/>
        </authorList>
    </citation>
    <scope>NUCLEOTIDE SEQUENCE</scope>
    <source>
        <strain evidence="1">KCTC 42651</strain>
    </source>
</reference>
<accession>A0A919CQE7</accession>
<gene>
    <name evidence="1" type="ORF">GCM10017083_33010</name>
</gene>
<dbReference type="Proteomes" id="UP000630353">
    <property type="component" value="Unassembled WGS sequence"/>
</dbReference>
<dbReference type="EMBL" id="BMZS01000007">
    <property type="protein sequence ID" value="GHD54795.1"/>
    <property type="molecule type" value="Genomic_DNA"/>
</dbReference>
<evidence type="ECO:0000313" key="1">
    <source>
        <dbReference type="EMBL" id="GHD54795.1"/>
    </source>
</evidence>
<dbReference type="RefSeq" id="WP_189991570.1">
    <property type="nucleotide sequence ID" value="NZ_BMZS01000007.1"/>
</dbReference>
<proteinExistence type="predicted"/>
<protein>
    <submittedName>
        <fullName evidence="1">Uncharacterized protein</fullName>
    </submittedName>
</protein>
<evidence type="ECO:0000313" key="2">
    <source>
        <dbReference type="Proteomes" id="UP000630353"/>
    </source>
</evidence>
<sequence>MGEMMSACFEMLKHDCQRFARLAGAAERGSGRLTPRQIARTVRWGDTTVRNIARDNWDPKSLQLLRDIERAYHAHPDWHPKRVLDIRSAAGDDGYVFRRLVDPETAPEFAGLLERWRLRPDDASFVAEALRDHGVTLVDVAAEEPGDFLVRHYAPRLLALHGFDKTGIRFRNNRSFTYARSIMADFSACKTSGAPMSRDVFCWYRRPSEAIMFRGAMFPCLNEGVIVSKAIVCSGPSMRPLPLPKGPSRAMVPARPHGHLRGALSSGTSTR</sequence>